<proteinExistence type="predicted"/>
<keyword evidence="1" id="KW-0812">Transmembrane</keyword>
<reference evidence="2 3" key="1">
    <citation type="submission" date="2018-10" db="EMBL/GenBank/DDBJ databases">
        <authorList>
            <consortium name="Pathogen Informatics"/>
        </authorList>
    </citation>
    <scope>NUCLEOTIDE SEQUENCE [LARGE SCALE GENOMIC DNA]</scope>
</reference>
<evidence type="ECO:0000313" key="3">
    <source>
        <dbReference type="Proteomes" id="UP000267029"/>
    </source>
</evidence>
<accession>A0A0R3UL33</accession>
<protein>
    <submittedName>
        <fullName evidence="2">Uncharacterized protein</fullName>
    </submittedName>
</protein>
<evidence type="ECO:0000313" key="2">
    <source>
        <dbReference type="EMBL" id="VDD82360.1"/>
    </source>
</evidence>
<dbReference type="EMBL" id="UXSR01005499">
    <property type="protein sequence ID" value="VDD82360.1"/>
    <property type="molecule type" value="Genomic_DNA"/>
</dbReference>
<feature type="transmembrane region" description="Helical" evidence="1">
    <location>
        <begin position="12"/>
        <end position="31"/>
    </location>
</feature>
<dbReference type="OrthoDB" id="10419990at2759"/>
<keyword evidence="1" id="KW-0472">Membrane</keyword>
<dbReference type="Proteomes" id="UP000267029">
    <property type="component" value="Unassembled WGS sequence"/>
</dbReference>
<sequence length="266" mass="29216">MQSERSYNGSSMVGVLVILATYIACFTEVGVNGNLVIDTPSGCVDVTVNIPYEFKAIRVDQTDYDFKDGECVNRQDPLDVIECSLIENCLGGFIGKARVCNVERKTWTGFYVSNLLGGSRFAYVSVYFSHNGTWTGIDKNCIQPQLSGPTVFKAGGLNEVEIVCARKMDCPMGPFTTIMTKDQSICSDYGAPLCEITENDDIKYLRAVIPRPDDGDRTFAFCSTGDTFLSYDIDWGTSDGICVDHGFDDAADGPRTRERGQPERGV</sequence>
<dbReference type="AlphaFoldDB" id="A0A0R3UL33"/>
<keyword evidence="3" id="KW-1185">Reference proteome</keyword>
<keyword evidence="1" id="KW-1133">Transmembrane helix</keyword>
<name>A0A0R3UL33_MESCO</name>
<gene>
    <name evidence="2" type="ORF">MCOS_LOCUS8363</name>
</gene>
<organism evidence="2 3">
    <name type="scientific">Mesocestoides corti</name>
    <name type="common">Flatworm</name>
    <dbReference type="NCBI Taxonomy" id="53468"/>
    <lineage>
        <taxon>Eukaryota</taxon>
        <taxon>Metazoa</taxon>
        <taxon>Spiralia</taxon>
        <taxon>Lophotrochozoa</taxon>
        <taxon>Platyhelminthes</taxon>
        <taxon>Cestoda</taxon>
        <taxon>Eucestoda</taxon>
        <taxon>Cyclophyllidea</taxon>
        <taxon>Mesocestoididae</taxon>
        <taxon>Mesocestoides</taxon>
    </lineage>
</organism>
<evidence type="ECO:0000256" key="1">
    <source>
        <dbReference type="SAM" id="Phobius"/>
    </source>
</evidence>